<organism evidence="1 2">
    <name type="scientific">Corchorus olitorius</name>
    <dbReference type="NCBI Taxonomy" id="93759"/>
    <lineage>
        <taxon>Eukaryota</taxon>
        <taxon>Viridiplantae</taxon>
        <taxon>Streptophyta</taxon>
        <taxon>Embryophyta</taxon>
        <taxon>Tracheophyta</taxon>
        <taxon>Spermatophyta</taxon>
        <taxon>Magnoliopsida</taxon>
        <taxon>eudicotyledons</taxon>
        <taxon>Gunneridae</taxon>
        <taxon>Pentapetalae</taxon>
        <taxon>rosids</taxon>
        <taxon>malvids</taxon>
        <taxon>Malvales</taxon>
        <taxon>Malvaceae</taxon>
        <taxon>Grewioideae</taxon>
        <taxon>Apeibeae</taxon>
        <taxon>Corchorus</taxon>
    </lineage>
</organism>
<evidence type="ECO:0000313" key="2">
    <source>
        <dbReference type="Proteomes" id="UP000187203"/>
    </source>
</evidence>
<evidence type="ECO:0008006" key="3">
    <source>
        <dbReference type="Google" id="ProtNLM"/>
    </source>
</evidence>
<keyword evidence="2" id="KW-1185">Reference proteome</keyword>
<dbReference type="Gene3D" id="3.30.200.20">
    <property type="entry name" value="Phosphorylase Kinase, domain 1"/>
    <property type="match status" value="1"/>
</dbReference>
<comment type="caution">
    <text evidence="1">The sequence shown here is derived from an EMBL/GenBank/DDBJ whole genome shotgun (WGS) entry which is preliminary data.</text>
</comment>
<gene>
    <name evidence="1" type="ORF">COLO4_10417</name>
</gene>
<reference evidence="2" key="1">
    <citation type="submission" date="2013-09" db="EMBL/GenBank/DDBJ databases">
        <title>Corchorus olitorius genome sequencing.</title>
        <authorList>
            <person name="Alam M."/>
            <person name="Haque M.S."/>
            <person name="Islam M.S."/>
            <person name="Emdad E.M."/>
            <person name="Islam M.M."/>
            <person name="Ahmed B."/>
            <person name="Halim A."/>
            <person name="Hossen Q.M.M."/>
            <person name="Hossain M.Z."/>
            <person name="Ahmed R."/>
            <person name="Khan M.M."/>
            <person name="Islam R."/>
            <person name="Rashid M.M."/>
            <person name="Khan S.A."/>
            <person name="Rahman M.S."/>
            <person name="Alam M."/>
            <person name="Yahiya A.S."/>
            <person name="Khan M.S."/>
            <person name="Azam M.S."/>
            <person name="Haque T."/>
            <person name="Lashkar M.Z.H."/>
            <person name="Akhand A.I."/>
            <person name="Morshed G."/>
            <person name="Roy S."/>
            <person name="Uddin K.S."/>
            <person name="Rabeya T."/>
            <person name="Hossain A.S."/>
            <person name="Chowdhury A."/>
            <person name="Snigdha A.R."/>
            <person name="Mortoza M.S."/>
            <person name="Matin S.A."/>
            <person name="Hoque S.M.E."/>
            <person name="Islam M.K."/>
            <person name="Roy D.K."/>
            <person name="Haider R."/>
            <person name="Moosa M.M."/>
            <person name="Elias S.M."/>
            <person name="Hasan A.M."/>
            <person name="Jahan S."/>
            <person name="Shafiuddin M."/>
            <person name="Mahmood N."/>
            <person name="Shommy N.S."/>
        </authorList>
    </citation>
    <scope>NUCLEOTIDE SEQUENCE [LARGE SCALE GENOMIC DNA]</scope>
    <source>
        <strain evidence="2">cv. O-4</strain>
    </source>
</reference>
<sequence length="86" mass="10006">MKKYRFGENFLRSYSEPTFIARGGFGAVFKCEKNNSVFAVKVTNFDAGGQEADKARSIWRTLHWYARVLTLLVEIQRKDRRILLST</sequence>
<proteinExistence type="predicted"/>
<name>A0A1R3K8L7_9ROSI</name>
<dbReference type="InterPro" id="IPR011009">
    <property type="entry name" value="Kinase-like_dom_sf"/>
</dbReference>
<dbReference type="Proteomes" id="UP000187203">
    <property type="component" value="Unassembled WGS sequence"/>
</dbReference>
<dbReference type="SUPFAM" id="SSF56112">
    <property type="entry name" value="Protein kinase-like (PK-like)"/>
    <property type="match status" value="1"/>
</dbReference>
<dbReference type="EMBL" id="AWUE01014503">
    <property type="protein sequence ID" value="OMP03447.1"/>
    <property type="molecule type" value="Genomic_DNA"/>
</dbReference>
<evidence type="ECO:0000313" key="1">
    <source>
        <dbReference type="EMBL" id="OMP03447.1"/>
    </source>
</evidence>
<dbReference type="AlphaFoldDB" id="A0A1R3K8L7"/>
<accession>A0A1R3K8L7</accession>
<protein>
    <recommendedName>
        <fullName evidence="3">Protein kinase domain-containing protein</fullName>
    </recommendedName>
</protein>